<name>A0A9P0HNV2_NEZVI</name>
<accession>A0A9P0HNV2</accession>
<keyword evidence="3" id="KW-1185">Reference proteome</keyword>
<proteinExistence type="predicted"/>
<feature type="compositionally biased region" description="Low complexity" evidence="1">
    <location>
        <begin position="13"/>
        <end position="29"/>
    </location>
</feature>
<evidence type="ECO:0000256" key="1">
    <source>
        <dbReference type="SAM" id="MobiDB-lite"/>
    </source>
</evidence>
<gene>
    <name evidence="2" type="ORF">NEZAVI_LOCUS13729</name>
</gene>
<protein>
    <submittedName>
        <fullName evidence="2">Uncharacterized protein</fullName>
    </submittedName>
</protein>
<evidence type="ECO:0000313" key="2">
    <source>
        <dbReference type="EMBL" id="CAH1405539.1"/>
    </source>
</evidence>
<feature type="region of interest" description="Disordered" evidence="1">
    <location>
        <begin position="1"/>
        <end position="29"/>
    </location>
</feature>
<dbReference type="EMBL" id="OV725082">
    <property type="protein sequence ID" value="CAH1405539.1"/>
    <property type="molecule type" value="Genomic_DNA"/>
</dbReference>
<reference evidence="2" key="1">
    <citation type="submission" date="2022-01" db="EMBL/GenBank/DDBJ databases">
        <authorList>
            <person name="King R."/>
        </authorList>
    </citation>
    <scope>NUCLEOTIDE SEQUENCE</scope>
</reference>
<evidence type="ECO:0000313" key="3">
    <source>
        <dbReference type="Proteomes" id="UP001152798"/>
    </source>
</evidence>
<sequence length="99" mass="10734">MDGSSKDHTNIISVSSSLPQPSSYSNTLSSSWTVPLALPLSIFFLVSPSHLQEPQPLSESLPIELVRVSAFPALLPNQNGYGYHFLPPIQEAFAVRAVL</sequence>
<organism evidence="2 3">
    <name type="scientific">Nezara viridula</name>
    <name type="common">Southern green stink bug</name>
    <name type="synonym">Cimex viridulus</name>
    <dbReference type="NCBI Taxonomy" id="85310"/>
    <lineage>
        <taxon>Eukaryota</taxon>
        <taxon>Metazoa</taxon>
        <taxon>Ecdysozoa</taxon>
        <taxon>Arthropoda</taxon>
        <taxon>Hexapoda</taxon>
        <taxon>Insecta</taxon>
        <taxon>Pterygota</taxon>
        <taxon>Neoptera</taxon>
        <taxon>Paraneoptera</taxon>
        <taxon>Hemiptera</taxon>
        <taxon>Heteroptera</taxon>
        <taxon>Panheteroptera</taxon>
        <taxon>Pentatomomorpha</taxon>
        <taxon>Pentatomoidea</taxon>
        <taxon>Pentatomidae</taxon>
        <taxon>Pentatominae</taxon>
        <taxon>Nezara</taxon>
    </lineage>
</organism>
<dbReference type="AlphaFoldDB" id="A0A9P0HNV2"/>
<dbReference type="Proteomes" id="UP001152798">
    <property type="component" value="Chromosome 6"/>
</dbReference>